<organism evidence="1 2">
    <name type="scientific">Gossypium mustelinum</name>
    <name type="common">Cotton</name>
    <name type="synonym">Gossypium caicoense</name>
    <dbReference type="NCBI Taxonomy" id="34275"/>
    <lineage>
        <taxon>Eukaryota</taxon>
        <taxon>Viridiplantae</taxon>
        <taxon>Streptophyta</taxon>
        <taxon>Embryophyta</taxon>
        <taxon>Tracheophyta</taxon>
        <taxon>Spermatophyta</taxon>
        <taxon>Magnoliopsida</taxon>
        <taxon>eudicotyledons</taxon>
        <taxon>Gunneridae</taxon>
        <taxon>Pentapetalae</taxon>
        <taxon>rosids</taxon>
        <taxon>malvids</taxon>
        <taxon>Malvales</taxon>
        <taxon>Malvaceae</taxon>
        <taxon>Malvoideae</taxon>
        <taxon>Gossypium</taxon>
    </lineage>
</organism>
<accession>A0A5D2TTU8</accession>
<dbReference type="Proteomes" id="UP000323597">
    <property type="component" value="Chromosome D08"/>
</dbReference>
<dbReference type="EMBL" id="CM017656">
    <property type="protein sequence ID" value="TYI68681.1"/>
    <property type="molecule type" value="Genomic_DNA"/>
</dbReference>
<name>A0A5D2TTU8_GOSMU</name>
<gene>
    <name evidence="1" type="ORF">E1A91_D08G106000v1</name>
</gene>
<reference evidence="1 2" key="1">
    <citation type="submission" date="2019-07" db="EMBL/GenBank/DDBJ databases">
        <title>WGS assembly of Gossypium mustelinum.</title>
        <authorList>
            <person name="Chen Z.J."/>
            <person name="Sreedasyam A."/>
            <person name="Ando A."/>
            <person name="Song Q."/>
            <person name="De L."/>
            <person name="Hulse-Kemp A."/>
            <person name="Ding M."/>
            <person name="Ye W."/>
            <person name="Kirkbride R."/>
            <person name="Jenkins J."/>
            <person name="Plott C."/>
            <person name="Lovell J."/>
            <person name="Lin Y.-M."/>
            <person name="Vaughn R."/>
            <person name="Liu B."/>
            <person name="Li W."/>
            <person name="Simpson S."/>
            <person name="Scheffler B."/>
            <person name="Saski C."/>
            <person name="Grover C."/>
            <person name="Hu G."/>
            <person name="Conover J."/>
            <person name="Carlson J."/>
            <person name="Shu S."/>
            <person name="Boston L."/>
            <person name="Williams M."/>
            <person name="Peterson D."/>
            <person name="Mcgee K."/>
            <person name="Jones D."/>
            <person name="Wendel J."/>
            <person name="Stelly D."/>
            <person name="Grimwood J."/>
            <person name="Schmutz J."/>
        </authorList>
    </citation>
    <scope>NUCLEOTIDE SEQUENCE [LARGE SCALE GENOMIC DNA]</scope>
    <source>
        <strain evidence="1">1408120.09</strain>
    </source>
</reference>
<dbReference type="AlphaFoldDB" id="A0A5D2TTU8"/>
<protein>
    <submittedName>
        <fullName evidence="1">Uncharacterized protein</fullName>
    </submittedName>
</protein>
<keyword evidence="2" id="KW-1185">Reference proteome</keyword>
<proteinExistence type="predicted"/>
<sequence>MKRNGVIGEKVLRMLLVKVDISWKIFDQKIVIDLGCAVLHVLPHTKHMSLLLKTLHHSQLLLDVYATCSLKFIDTDGFILYICFCIRISQNKLFKLTKY</sequence>
<evidence type="ECO:0000313" key="1">
    <source>
        <dbReference type="EMBL" id="TYI68681.1"/>
    </source>
</evidence>
<evidence type="ECO:0000313" key="2">
    <source>
        <dbReference type="Proteomes" id="UP000323597"/>
    </source>
</evidence>